<organism evidence="3 4">
    <name type="scientific">Sphingomonas abietis</name>
    <dbReference type="NCBI Taxonomy" id="3012344"/>
    <lineage>
        <taxon>Bacteria</taxon>
        <taxon>Pseudomonadati</taxon>
        <taxon>Pseudomonadota</taxon>
        <taxon>Alphaproteobacteria</taxon>
        <taxon>Sphingomonadales</taxon>
        <taxon>Sphingomonadaceae</taxon>
        <taxon>Sphingomonas</taxon>
    </lineage>
</organism>
<name>A0ABY7NK06_9SPHN</name>
<protein>
    <submittedName>
        <fullName evidence="3">WecB/TagA/CpsF family glycosyltransferase</fullName>
    </submittedName>
</protein>
<proteinExistence type="predicted"/>
<dbReference type="RefSeq" id="WP_270075501.1">
    <property type="nucleotide sequence ID" value="NZ_CP115174.1"/>
</dbReference>
<keyword evidence="4" id="KW-1185">Reference proteome</keyword>
<gene>
    <name evidence="3" type="ORF">PBT88_11570</name>
</gene>
<dbReference type="NCBIfam" id="TIGR00696">
    <property type="entry name" value="wecG_tagA_cpsF"/>
    <property type="match status" value="1"/>
</dbReference>
<dbReference type="CDD" id="cd06533">
    <property type="entry name" value="Glyco_transf_WecG_TagA"/>
    <property type="match status" value="1"/>
</dbReference>
<dbReference type="PANTHER" id="PTHR34136">
    <property type="match status" value="1"/>
</dbReference>
<keyword evidence="2" id="KW-0808">Transferase</keyword>
<dbReference type="Pfam" id="PF03808">
    <property type="entry name" value="Glyco_tran_WecG"/>
    <property type="match status" value="1"/>
</dbReference>
<sequence length="268" mass="29938">MTDMRPAGSLRANRRYGLNFERATFERVVEIALEPRDAPQLYCTCNLNHLRLLQTDAEFRDAYRKAGVITVDSRPIQLLARLQCADSLPLVTGSDLFSALIPRLRPSVDRPFFVTSSMEAGHILASQLMDQGFAPEAIGHVSPPFGFQDDEPYSDHLIEQITALGTTHLFMGVGAPKSERWIARYFAKLPAAHIFCVGAALDFTSGLKNRAPSWLRRFNLEWLHRMLGEPRRLAPRYLGDALFLARIIGGGRLVQVSPMPQDIGHNVG</sequence>
<reference evidence="3 4" key="1">
    <citation type="submission" date="2022-12" db="EMBL/GenBank/DDBJ databases">
        <title>Sphingomonas abieness sp. nov., an endophytic bacterium isolated from Abies koreana.</title>
        <authorList>
            <person name="Jiang L."/>
            <person name="Lee J."/>
        </authorList>
    </citation>
    <scope>NUCLEOTIDE SEQUENCE [LARGE SCALE GENOMIC DNA]</scope>
    <source>
        <strain evidence="4">PAMB 00755</strain>
    </source>
</reference>
<evidence type="ECO:0000313" key="3">
    <source>
        <dbReference type="EMBL" id="WBO20851.1"/>
    </source>
</evidence>
<dbReference type="PANTHER" id="PTHR34136:SF1">
    <property type="entry name" value="UDP-N-ACETYL-D-MANNOSAMINURONIC ACID TRANSFERASE"/>
    <property type="match status" value="1"/>
</dbReference>
<dbReference type="InterPro" id="IPR004629">
    <property type="entry name" value="WecG_TagA_CpsF"/>
</dbReference>
<keyword evidence="1" id="KW-0328">Glycosyltransferase</keyword>
<evidence type="ECO:0000256" key="2">
    <source>
        <dbReference type="ARBA" id="ARBA00022679"/>
    </source>
</evidence>
<evidence type="ECO:0000256" key="1">
    <source>
        <dbReference type="ARBA" id="ARBA00022676"/>
    </source>
</evidence>
<dbReference type="Proteomes" id="UP001210865">
    <property type="component" value="Chromosome"/>
</dbReference>
<accession>A0ABY7NK06</accession>
<evidence type="ECO:0000313" key="4">
    <source>
        <dbReference type="Proteomes" id="UP001210865"/>
    </source>
</evidence>
<dbReference type="EMBL" id="CP115174">
    <property type="protein sequence ID" value="WBO20851.1"/>
    <property type="molecule type" value="Genomic_DNA"/>
</dbReference>